<evidence type="ECO:0000256" key="7">
    <source>
        <dbReference type="ARBA" id="ARBA00023065"/>
    </source>
</evidence>
<feature type="binding site" evidence="10">
    <location>
        <position position="93"/>
    </location>
    <ligand>
        <name>Fe cation</name>
        <dbReference type="ChEBI" id="CHEBI:24875"/>
        <label>2</label>
    </ligand>
</feature>
<keyword evidence="2 9" id="KW-0409">Iron storage</keyword>
<sequence length="154" mass="17971">MQGNAEVIAYLNELTAGELAARDQYFIHARMYDEWGYSKLFEANHHEMQHETEHATLMIKRVLMLGGTPNMVPEALHIGTDVKSMLENDLQLEYKVRDALKKGIALCEQHHDYVTRNMLIEQLKDTEEDHAHWLEQQLRHIEQMGLANYLQSQL</sequence>
<gene>
    <name evidence="12" type="ORF">CHUV0807_0436</name>
</gene>
<dbReference type="InterPro" id="IPR008331">
    <property type="entry name" value="Ferritin_DPS_dom"/>
</dbReference>
<dbReference type="RefSeq" id="WP_004142476.1">
    <property type="nucleotide sequence ID" value="NZ_CALFOW010000107.1"/>
</dbReference>
<keyword evidence="3" id="KW-0813">Transport</keyword>
<dbReference type="Pfam" id="PF00210">
    <property type="entry name" value="Ferritin"/>
    <property type="match status" value="1"/>
</dbReference>
<evidence type="ECO:0000256" key="10">
    <source>
        <dbReference type="PIRSR" id="PIRSR002560-1"/>
    </source>
</evidence>
<dbReference type="GO" id="GO:0006879">
    <property type="term" value="P:intracellular iron ion homeostasis"/>
    <property type="evidence" value="ECO:0007669"/>
    <property type="project" value="UniProtKB-KW"/>
</dbReference>
<feature type="binding site" evidence="10">
    <location>
        <position position="51"/>
    </location>
    <ligand>
        <name>Fe cation</name>
        <dbReference type="ChEBI" id="CHEBI:24875"/>
        <label>1</label>
    </ligand>
</feature>
<dbReference type="Proteomes" id="UP000190837">
    <property type="component" value="Unassembled WGS sequence"/>
</dbReference>
<dbReference type="OMA" id="LYERIDH"/>
<dbReference type="GeneID" id="84789923"/>
<evidence type="ECO:0000256" key="4">
    <source>
        <dbReference type="ARBA" id="ARBA00022496"/>
    </source>
</evidence>
<comment type="catalytic activity">
    <reaction evidence="8">
        <text>Fe(2+)(in) = Fe(2+)(out)</text>
        <dbReference type="Rhea" id="RHEA:28486"/>
        <dbReference type="ChEBI" id="CHEBI:29033"/>
    </reaction>
</comment>
<comment type="function">
    <text evidence="9">Iron-storage protein, whose ferroxidase center binds Fe(2+), oxidizes it using dioxygen to Fe(3+), and participates in the subsequent Fe(3+) oxide mineral core formation within the central cavity of the BFR protein shell.</text>
</comment>
<proteinExistence type="inferred from homology"/>
<keyword evidence="9 10" id="KW-0479">Metal-binding</keyword>
<comment type="catalytic activity">
    <reaction evidence="9">
        <text>4 Fe(2+) + O2 + 4 H(+) = 4 Fe(3+) + 2 H2O</text>
        <dbReference type="Rhea" id="RHEA:11148"/>
        <dbReference type="ChEBI" id="CHEBI:15377"/>
        <dbReference type="ChEBI" id="CHEBI:15378"/>
        <dbReference type="ChEBI" id="CHEBI:15379"/>
        <dbReference type="ChEBI" id="CHEBI:29033"/>
        <dbReference type="ChEBI" id="CHEBI:29034"/>
        <dbReference type="EC" id="1.16.3.1"/>
    </reaction>
</comment>
<feature type="binding site" evidence="10">
    <location>
        <position position="130"/>
    </location>
    <ligand>
        <name>Fe cation</name>
        <dbReference type="ChEBI" id="CHEBI:24875"/>
        <label>2</label>
    </ligand>
</feature>
<dbReference type="Gene3D" id="1.20.1260.10">
    <property type="match status" value="1"/>
</dbReference>
<dbReference type="PANTHER" id="PTHR30295">
    <property type="entry name" value="BACTERIOFERRITIN"/>
    <property type="match status" value="1"/>
</dbReference>
<dbReference type="GO" id="GO:0004322">
    <property type="term" value="F:ferroxidase activity"/>
    <property type="evidence" value="ECO:0007669"/>
    <property type="project" value="UniProtKB-EC"/>
</dbReference>
<dbReference type="CDD" id="cd00907">
    <property type="entry name" value="Bacterioferritin"/>
    <property type="match status" value="1"/>
</dbReference>
<feature type="binding site" evidence="10">
    <location>
        <position position="127"/>
    </location>
    <ligand>
        <name>Fe cation</name>
        <dbReference type="ChEBI" id="CHEBI:24875"/>
        <label>1</label>
    </ligand>
</feature>
<dbReference type="SUPFAM" id="SSF47240">
    <property type="entry name" value="Ferritin-like"/>
    <property type="match status" value="1"/>
</dbReference>
<dbReference type="InterPro" id="IPR009040">
    <property type="entry name" value="Ferritin-like_diiron"/>
</dbReference>
<dbReference type="EMBL" id="FKLO01000020">
    <property type="protein sequence ID" value="SAM58328.1"/>
    <property type="molecule type" value="Genomic_DNA"/>
</dbReference>
<reference evidence="13" key="1">
    <citation type="submission" date="2016-04" db="EMBL/GenBank/DDBJ databases">
        <authorList>
            <person name="Tagini F."/>
        </authorList>
    </citation>
    <scope>NUCLEOTIDE SEQUENCE [LARGE SCALE GENOMIC DNA]</scope>
    <source>
        <strain evidence="13">CHUV0807</strain>
    </source>
</reference>
<comment type="similarity">
    <text evidence="1 9">Belongs to the bacterioferritin family.</text>
</comment>
<protein>
    <recommendedName>
        <fullName evidence="9">Bacterioferritin</fullName>
        <ecNumber evidence="9">1.16.3.1</ecNumber>
    </recommendedName>
</protein>
<dbReference type="PROSITE" id="PS50905">
    <property type="entry name" value="FERRITIN_LIKE"/>
    <property type="match status" value="1"/>
</dbReference>
<keyword evidence="7" id="KW-0406">Ion transport</keyword>
<evidence type="ECO:0000256" key="3">
    <source>
        <dbReference type="ARBA" id="ARBA00022448"/>
    </source>
</evidence>
<keyword evidence="5" id="KW-0560">Oxidoreductase</keyword>
<evidence type="ECO:0000256" key="9">
    <source>
        <dbReference type="PIRNR" id="PIRNR002560"/>
    </source>
</evidence>
<evidence type="ECO:0000256" key="1">
    <source>
        <dbReference type="ARBA" id="ARBA00008093"/>
    </source>
</evidence>
<feature type="binding site" evidence="10">
    <location>
        <position position="54"/>
    </location>
    <ligand>
        <name>Fe cation</name>
        <dbReference type="ChEBI" id="CHEBI:24875"/>
        <label>1</label>
    </ligand>
</feature>
<dbReference type="PRINTS" id="PR00601">
    <property type="entry name" value="BACFERRITIN"/>
</dbReference>
<dbReference type="PANTHER" id="PTHR30295:SF9">
    <property type="entry name" value="BACTERIOFERRITIN"/>
    <property type="match status" value="1"/>
</dbReference>
<feature type="binding site" evidence="10">
    <location>
        <position position="127"/>
    </location>
    <ligand>
        <name>Fe cation</name>
        <dbReference type="ChEBI" id="CHEBI:24875"/>
        <label>2</label>
    </ligand>
</feature>
<dbReference type="GO" id="GO:0005829">
    <property type="term" value="C:cytosol"/>
    <property type="evidence" value="ECO:0007669"/>
    <property type="project" value="TreeGrafter"/>
</dbReference>
<evidence type="ECO:0000259" key="11">
    <source>
        <dbReference type="PROSITE" id="PS50905"/>
    </source>
</evidence>
<dbReference type="GO" id="GO:0008199">
    <property type="term" value="F:ferric iron binding"/>
    <property type="evidence" value="ECO:0007669"/>
    <property type="project" value="InterPro"/>
</dbReference>
<evidence type="ECO:0000256" key="5">
    <source>
        <dbReference type="ARBA" id="ARBA00023002"/>
    </source>
</evidence>
<organism evidence="12 13">
    <name type="scientific">Cardiobacterium hominis</name>
    <dbReference type="NCBI Taxonomy" id="2718"/>
    <lineage>
        <taxon>Bacteria</taxon>
        <taxon>Pseudomonadati</taxon>
        <taxon>Pseudomonadota</taxon>
        <taxon>Gammaproteobacteria</taxon>
        <taxon>Cardiobacteriales</taxon>
        <taxon>Cardiobacteriaceae</taxon>
        <taxon>Cardiobacterium</taxon>
    </lineage>
</organism>
<keyword evidence="4" id="KW-0410">Iron transport</keyword>
<dbReference type="InterPro" id="IPR002024">
    <property type="entry name" value="Bacterioferritin"/>
</dbReference>
<dbReference type="AlphaFoldDB" id="A0A1C3H2G3"/>
<dbReference type="GO" id="GO:0020037">
    <property type="term" value="F:heme binding"/>
    <property type="evidence" value="ECO:0007669"/>
    <property type="project" value="TreeGrafter"/>
</dbReference>
<name>A0A1C3H2G3_9GAMM</name>
<dbReference type="PIRSF" id="PIRSF002560">
    <property type="entry name" value="Bacterioferritin"/>
    <property type="match status" value="1"/>
</dbReference>
<dbReference type="InterPro" id="IPR009078">
    <property type="entry name" value="Ferritin-like_SF"/>
</dbReference>
<evidence type="ECO:0000313" key="13">
    <source>
        <dbReference type="Proteomes" id="UP000190837"/>
    </source>
</evidence>
<dbReference type="EC" id="1.16.3.1" evidence="9"/>
<feature type="binding site" evidence="10">
    <location>
        <position position="51"/>
    </location>
    <ligand>
        <name>Fe cation</name>
        <dbReference type="ChEBI" id="CHEBI:24875"/>
        <label>2</label>
    </ligand>
</feature>
<dbReference type="InterPro" id="IPR012347">
    <property type="entry name" value="Ferritin-like"/>
</dbReference>
<feature type="binding site" evidence="10">
    <location>
        <position position="46"/>
    </location>
    <ligand>
        <name>Fe cation</name>
        <dbReference type="ChEBI" id="CHEBI:24875"/>
        <label>3</label>
    </ligand>
</feature>
<evidence type="ECO:0000256" key="8">
    <source>
        <dbReference type="ARBA" id="ARBA00036243"/>
    </source>
</evidence>
<keyword evidence="6 9" id="KW-0408">Iron</keyword>
<feature type="domain" description="Ferritin-like diiron" evidence="11">
    <location>
        <begin position="1"/>
        <end position="145"/>
    </location>
</feature>
<accession>A0A1C3H2G3</accession>
<evidence type="ECO:0000313" key="12">
    <source>
        <dbReference type="EMBL" id="SAM58328.1"/>
    </source>
</evidence>
<evidence type="ECO:0000256" key="6">
    <source>
        <dbReference type="ARBA" id="ARBA00023004"/>
    </source>
</evidence>
<evidence type="ECO:0000256" key="2">
    <source>
        <dbReference type="ARBA" id="ARBA00022434"/>
    </source>
</evidence>
<dbReference type="GO" id="GO:0006826">
    <property type="term" value="P:iron ion transport"/>
    <property type="evidence" value="ECO:0007669"/>
    <property type="project" value="UniProtKB-KW"/>
</dbReference>
<dbReference type="NCBIfam" id="TIGR00754">
    <property type="entry name" value="bfr"/>
    <property type="match status" value="1"/>
</dbReference>
<feature type="binding site" evidence="10">
    <location>
        <position position="18"/>
    </location>
    <ligand>
        <name>Fe cation</name>
        <dbReference type="ChEBI" id="CHEBI:24875"/>
        <label>1</label>
    </ligand>
</feature>